<evidence type="ECO:0000313" key="2">
    <source>
        <dbReference type="EMBL" id="MFL9923333.1"/>
    </source>
</evidence>
<dbReference type="Pfam" id="PF13723">
    <property type="entry name" value="Ketoacyl-synt_2"/>
    <property type="match status" value="1"/>
</dbReference>
<dbReference type="InterPro" id="IPR016039">
    <property type="entry name" value="Thiolase-like"/>
</dbReference>
<dbReference type="EMBL" id="JAQQFM010000002">
    <property type="protein sequence ID" value="MFL9923333.1"/>
    <property type="molecule type" value="Genomic_DNA"/>
</dbReference>
<keyword evidence="3" id="KW-1185">Reference proteome</keyword>
<proteinExistence type="predicted"/>
<dbReference type="Proteomes" id="UP001629246">
    <property type="component" value="Unassembled WGS sequence"/>
</dbReference>
<dbReference type="Gene3D" id="3.40.47.10">
    <property type="match status" value="1"/>
</dbReference>
<reference evidence="2 3" key="1">
    <citation type="journal article" date="2024" name="Chem. Sci.">
        <title>Discovery of megapolipeptins by genome mining of a Burkholderiales bacteria collection.</title>
        <authorList>
            <person name="Paulo B.S."/>
            <person name="Recchia M.J.J."/>
            <person name="Lee S."/>
            <person name="Fergusson C.H."/>
            <person name="Romanowski S.B."/>
            <person name="Hernandez A."/>
            <person name="Krull N."/>
            <person name="Liu D.Y."/>
            <person name="Cavanagh H."/>
            <person name="Bos A."/>
            <person name="Gray C.A."/>
            <person name="Murphy B.T."/>
            <person name="Linington R.G."/>
            <person name="Eustaquio A.S."/>
        </authorList>
    </citation>
    <scope>NUCLEOTIDE SEQUENCE [LARGE SCALE GENOMIC DNA]</scope>
    <source>
        <strain evidence="2 3">RL21-008-BIB-A</strain>
    </source>
</reference>
<protein>
    <submittedName>
        <fullName evidence="2">Beta-ketoacyl synthase chain length factor</fullName>
    </submittedName>
</protein>
<accession>A0ABW9A3T7</accession>
<dbReference type="InterPro" id="IPR014030">
    <property type="entry name" value="Ketoacyl_synth_N"/>
</dbReference>
<comment type="caution">
    <text evidence="2">The sequence shown here is derived from an EMBL/GenBank/DDBJ whole genome shotgun (WGS) entry which is preliminary data.</text>
</comment>
<evidence type="ECO:0000313" key="3">
    <source>
        <dbReference type="Proteomes" id="UP001629246"/>
    </source>
</evidence>
<feature type="domain" description="Beta-ketoacyl synthase-like N-terminal" evidence="1">
    <location>
        <begin position="26"/>
        <end position="252"/>
    </location>
</feature>
<dbReference type="SUPFAM" id="SSF53901">
    <property type="entry name" value="Thiolase-like"/>
    <property type="match status" value="1"/>
</dbReference>
<gene>
    <name evidence="2" type="ORF">PQR62_03580</name>
</gene>
<evidence type="ECO:0000259" key="1">
    <source>
        <dbReference type="Pfam" id="PF13723"/>
    </source>
</evidence>
<name>A0ABW9A3T7_9BURK</name>
<sequence length="255" mass="27600">MRFGDVSFSVASHAAWLAGIDSPEAWQRWTNGELSADGSGEPAVKSMPPMLRRRASAAAKFALETAYQCLPATENIPVVFASRHGECARSVELLQELAARLPLSPTSFSLSVHNASAGLLSIARREQGNSIAIAAGRSTVEHGVIEACGLLADGAPQVLLVAFDGPLPEQFDAYRDCHEQAYGWAWLMQAEQTEPQQQRISLSWHAPDTAKIDTAAASQTEADGLAVLRFFLRGEQADTLSRQVDGRCWNWSVHA</sequence>
<dbReference type="RefSeq" id="WP_408154896.1">
    <property type="nucleotide sequence ID" value="NZ_JAQQFM010000002.1"/>
</dbReference>
<organism evidence="2 3">
    <name type="scientific">Herbaspirillum lusitanum</name>
    <dbReference type="NCBI Taxonomy" id="213312"/>
    <lineage>
        <taxon>Bacteria</taxon>
        <taxon>Pseudomonadati</taxon>
        <taxon>Pseudomonadota</taxon>
        <taxon>Betaproteobacteria</taxon>
        <taxon>Burkholderiales</taxon>
        <taxon>Oxalobacteraceae</taxon>
        <taxon>Herbaspirillum</taxon>
    </lineage>
</organism>